<comment type="caution">
    <text evidence="2">The sequence shown here is derived from an EMBL/GenBank/DDBJ whole genome shotgun (WGS) entry which is preliminary data.</text>
</comment>
<proteinExistence type="predicted"/>
<feature type="transmembrane region" description="Helical" evidence="1">
    <location>
        <begin position="105"/>
        <end position="125"/>
    </location>
</feature>
<protein>
    <submittedName>
        <fullName evidence="2">Uncharacterized protein</fullName>
    </submittedName>
</protein>
<organism evidence="2 3">
    <name type="scientific">Apiospora rasikravindrae</name>
    <dbReference type="NCBI Taxonomy" id="990691"/>
    <lineage>
        <taxon>Eukaryota</taxon>
        <taxon>Fungi</taxon>
        <taxon>Dikarya</taxon>
        <taxon>Ascomycota</taxon>
        <taxon>Pezizomycotina</taxon>
        <taxon>Sordariomycetes</taxon>
        <taxon>Xylariomycetidae</taxon>
        <taxon>Amphisphaeriales</taxon>
        <taxon>Apiosporaceae</taxon>
        <taxon>Apiospora</taxon>
    </lineage>
</organism>
<dbReference type="EMBL" id="JAQQWK010000010">
    <property type="protein sequence ID" value="KAK8029842.1"/>
    <property type="molecule type" value="Genomic_DNA"/>
</dbReference>
<name>A0ABR1SDD3_9PEZI</name>
<feature type="transmembrane region" description="Helical" evidence="1">
    <location>
        <begin position="56"/>
        <end position="76"/>
    </location>
</feature>
<evidence type="ECO:0000256" key="1">
    <source>
        <dbReference type="SAM" id="Phobius"/>
    </source>
</evidence>
<keyword evidence="1" id="KW-1133">Transmembrane helix</keyword>
<keyword evidence="1" id="KW-0812">Transmembrane</keyword>
<accession>A0ABR1SDD3</accession>
<dbReference type="Proteomes" id="UP001444661">
    <property type="component" value="Unassembled WGS sequence"/>
</dbReference>
<evidence type="ECO:0000313" key="2">
    <source>
        <dbReference type="EMBL" id="KAK8029842.1"/>
    </source>
</evidence>
<keyword evidence="1" id="KW-0472">Membrane</keyword>
<evidence type="ECO:0000313" key="3">
    <source>
        <dbReference type="Proteomes" id="UP001444661"/>
    </source>
</evidence>
<reference evidence="2 3" key="1">
    <citation type="submission" date="2023-01" db="EMBL/GenBank/DDBJ databases">
        <title>Analysis of 21 Apiospora genomes using comparative genomics revels a genus with tremendous synthesis potential of carbohydrate active enzymes and secondary metabolites.</title>
        <authorList>
            <person name="Sorensen T."/>
        </authorList>
    </citation>
    <scope>NUCLEOTIDE SEQUENCE [LARGE SCALE GENOMIC DNA]</scope>
    <source>
        <strain evidence="2 3">CBS 33761</strain>
    </source>
</reference>
<sequence length="196" mass="22537">MIYRENRALHTYLLASGLLLGVVLAAGARSVRYRYVHGRKVADISDDTYVFIDERAVVAILMGWLCWYGGLVRSYHHSYDLLSRIRFRRYGDGGRIHLRQRERDARVVLGLALAVLALALGHPGFRALAGAGSRRLGVADDRVMGRFGGWVLQRLFTARRRTAKVEVTWRPKSRWDQVASGVKRQWRWLKFMALRQ</sequence>
<keyword evidence="3" id="KW-1185">Reference proteome</keyword>
<gene>
    <name evidence="2" type="ORF">PG993_011133</name>
</gene>